<dbReference type="InterPro" id="IPR003615">
    <property type="entry name" value="HNH_nuc"/>
</dbReference>
<keyword evidence="3" id="KW-0540">Nuclease</keyword>
<proteinExistence type="predicted"/>
<dbReference type="KEGG" id="nbg:DV706_14255"/>
<keyword evidence="1" id="KW-0472">Membrane</keyword>
<keyword evidence="1" id="KW-1133">Transmembrane helix</keyword>
<evidence type="ECO:0000259" key="2">
    <source>
        <dbReference type="SMART" id="SM00507"/>
    </source>
</evidence>
<protein>
    <submittedName>
        <fullName evidence="3">HNH endonuclease</fullName>
    </submittedName>
</protein>
<feature type="transmembrane region" description="Helical" evidence="1">
    <location>
        <begin position="185"/>
        <end position="218"/>
    </location>
</feature>
<dbReference type="InterPro" id="IPR002711">
    <property type="entry name" value="HNH"/>
</dbReference>
<sequence length="223" mass="25179">MEGLKNYIISVRTSRLVIGVSATDQYPDDWDERRQRVYKRDGYKCQICGTRGGPGGNTRLHAHHKTPVSEGGSHRLSNLITLCPSCHNDQHDHDILAWTNSSNSKRRSSTLSDWERYQREKKHRTKTTPCDNCEVLVTEPYALKYSNITGELKRCYNCGGDDLLPSKREPTSVFELDPDQEPGVVAYAVGILIIVASIFLLINYWQIFLSAIVAIVILKLAIS</sequence>
<evidence type="ECO:0000256" key="1">
    <source>
        <dbReference type="SAM" id="Phobius"/>
    </source>
</evidence>
<keyword evidence="1" id="KW-0812">Transmembrane</keyword>
<dbReference type="SMART" id="SM00507">
    <property type="entry name" value="HNHc"/>
    <property type="match status" value="1"/>
</dbReference>
<dbReference type="GO" id="GO:0004519">
    <property type="term" value="F:endonuclease activity"/>
    <property type="evidence" value="ECO:0007669"/>
    <property type="project" value="UniProtKB-KW"/>
</dbReference>
<dbReference type="GO" id="GO:0008270">
    <property type="term" value="F:zinc ion binding"/>
    <property type="evidence" value="ECO:0007669"/>
    <property type="project" value="InterPro"/>
</dbReference>
<reference evidence="3 4" key="1">
    <citation type="journal article" date="2019" name="Nat. Commun.">
        <title>A new type of DNA phosphorothioation-based antiviral system in archaea.</title>
        <authorList>
            <person name="Xiong L."/>
            <person name="Liu S."/>
            <person name="Chen S."/>
            <person name="Xiao Y."/>
            <person name="Zhu B."/>
            <person name="Gao Y."/>
            <person name="Zhang Y."/>
            <person name="Chen B."/>
            <person name="Luo J."/>
            <person name="Deng Z."/>
            <person name="Chen X."/>
            <person name="Wang L."/>
            <person name="Chen S."/>
        </authorList>
    </citation>
    <scope>NUCLEOTIDE SEQUENCE [LARGE SCALE GENOMIC DNA]</scope>
    <source>
        <strain evidence="3 4">JCM 10635</strain>
    </source>
</reference>
<dbReference type="Pfam" id="PF01844">
    <property type="entry name" value="HNH"/>
    <property type="match status" value="1"/>
</dbReference>
<evidence type="ECO:0000313" key="3">
    <source>
        <dbReference type="EMBL" id="QCC55530.1"/>
    </source>
</evidence>
<evidence type="ECO:0000313" key="4">
    <source>
        <dbReference type="Proteomes" id="UP000296822"/>
    </source>
</evidence>
<dbReference type="Gene3D" id="1.10.30.50">
    <property type="match status" value="1"/>
</dbReference>
<dbReference type="EMBL" id="CP031305">
    <property type="protein sequence ID" value="QCC55530.1"/>
    <property type="molecule type" value="Genomic_DNA"/>
</dbReference>
<dbReference type="GO" id="GO:0003676">
    <property type="term" value="F:nucleic acid binding"/>
    <property type="evidence" value="ECO:0007669"/>
    <property type="project" value="InterPro"/>
</dbReference>
<dbReference type="Proteomes" id="UP000296822">
    <property type="component" value="Chromosome"/>
</dbReference>
<feature type="domain" description="HNH nuclease" evidence="2">
    <location>
        <begin position="32"/>
        <end position="88"/>
    </location>
</feature>
<keyword evidence="3" id="KW-0255">Endonuclease</keyword>
<accession>A0A4D6HNV3</accession>
<organism evidence="3 4">
    <name type="scientific">Natronorubrum bangense</name>
    <dbReference type="NCBI Taxonomy" id="61858"/>
    <lineage>
        <taxon>Archaea</taxon>
        <taxon>Methanobacteriati</taxon>
        <taxon>Methanobacteriota</taxon>
        <taxon>Stenosarchaea group</taxon>
        <taxon>Halobacteria</taxon>
        <taxon>Halobacteriales</taxon>
        <taxon>Natrialbaceae</taxon>
        <taxon>Natronorubrum</taxon>
    </lineage>
</organism>
<name>A0A4D6HNV3_9EURY</name>
<dbReference type="AlphaFoldDB" id="A0A4D6HNV3"/>
<keyword evidence="3" id="KW-0378">Hydrolase</keyword>
<dbReference type="CDD" id="cd00085">
    <property type="entry name" value="HNHc"/>
    <property type="match status" value="1"/>
</dbReference>
<gene>
    <name evidence="3" type="ORF">DV706_14255</name>
</gene>